<dbReference type="InterPro" id="IPR011990">
    <property type="entry name" value="TPR-like_helical_dom_sf"/>
</dbReference>
<dbReference type="SMART" id="SM00028">
    <property type="entry name" value="TPR"/>
    <property type="match status" value="5"/>
</dbReference>
<protein>
    <submittedName>
        <fullName evidence="1">Uncharacterized protein</fullName>
    </submittedName>
</protein>
<gene>
    <name evidence="1" type="ORF">XAT740_LOCUS41610</name>
</gene>
<dbReference type="Gene3D" id="3.90.176.10">
    <property type="entry name" value="Toxin ADP-ribosyltransferase, Chain A, domain 1"/>
    <property type="match status" value="1"/>
</dbReference>
<dbReference type="InterPro" id="IPR019734">
    <property type="entry name" value="TPR_rpt"/>
</dbReference>
<reference evidence="1" key="1">
    <citation type="submission" date="2021-02" db="EMBL/GenBank/DDBJ databases">
        <authorList>
            <person name="Nowell W R."/>
        </authorList>
    </citation>
    <scope>NUCLEOTIDE SEQUENCE</scope>
</reference>
<evidence type="ECO:0000313" key="2">
    <source>
        <dbReference type="Proteomes" id="UP000663828"/>
    </source>
</evidence>
<organism evidence="1 2">
    <name type="scientific">Adineta ricciae</name>
    <name type="common">Rotifer</name>
    <dbReference type="NCBI Taxonomy" id="249248"/>
    <lineage>
        <taxon>Eukaryota</taxon>
        <taxon>Metazoa</taxon>
        <taxon>Spiralia</taxon>
        <taxon>Gnathifera</taxon>
        <taxon>Rotifera</taxon>
        <taxon>Eurotatoria</taxon>
        <taxon>Bdelloidea</taxon>
        <taxon>Adinetida</taxon>
        <taxon>Adinetidae</taxon>
        <taxon>Adineta</taxon>
    </lineage>
</organism>
<sequence length="1437" mass="169584">MKDPLRKAGKLAEYMISKEDREKLKERIEDAVGDGSEFMKPKISSNNWLNKLKKFLETTRNLSSTAENFNLRGRADEIQTRKTATNAKDIELNKNKIRHERGRKTTVSFRATLHRSSHNFVLLQQRKVMMNIETFLEIFEYLDGYDLYYIFAKLNTRFHNLFYDRNLLLKIQLRTGSHVFMNSYFNYLLYPNHDRLLSLKIPDVEPSDLLLRAIYSGIFFNRLESLMICNIPTDTQTHILRILASLPRLFSLTIHNDIYKNCKELFHYIYYLPTLKSLKISVQGRRHLLTLFLDTSISTIQHLILPQYLLCNFRMLISLAPQLKQLVCNELIPSHWDPSMGPCHLTHLSINICDMNFDRFQTFIESMGSQLQVLRLKNVSHFDFIDANRWEQLIVNFVSGLRILNVKYETLAAGQLDTEEHVALVDSFTSTFWSERHWTIYVETRFENKNMDDAFDRSKNLEQLALIWFDTENIVDNELEIRMRAIIDYFKFFNHADECNDYLRSTHQAKVFVIISSNYNKRDQIQHFLISVQQLKPVHAVYVYLTDENNECAMDMDYPKVCGVYVQLQKLLSELGEKVATLTKYANMLFECSTGGTTTSYIGVNEMWYQRSIDIALSLPISNNDRQTLIDKCKMYYKGNTMTEEIIDEFEKTYDPAKAIWWYTRNCFLYRILNGVLRQKNMEAALYFRFYLLDICKQLRSVQEEYLEYFDDRPILKAYRGQLMTREEVIYLEKFAGFTYSINSLLSTTTNRSTALIFSGITGSATPRSDGYISVLFEIEADARLSQKPFAYIGHLSYFGSNEDEVLFMIGSMLLLTATQYDEQQNLHIFKFSLISYKDLTYPNPQLPSAISIESKFINIGYLIQRSYLHESHAAKYYNSLLNDFHGDDQNICACYVGLGWIACENDQYDLALRYQTTALQLYDRARLSLTDLLLNIYNCLGAVNRKRNNYNQAIDFYMKAEQYNNIRCIDRQWINLDEFRNISSIHMAAIYKLQQKFDLTWDMYQRTIEKIPNTKLHKMVFEYIVKAYNDTIENRKRFLDYAIQYLPSLYGFIVYSYVHIVELAVSRKNYDFAIDCLKKLIEIESKSGKCITQKKQYHYSNVPFLYKKIGCLYEEKGDLNSTIEWFEKAFETGMMFSQLMSHNYLITPRHIALLYAKQGGEKVPLAIEWHKRFVEMLLKDEHNLQSRDMELAIPKIEVCNIDSELWQINFLQLRISQTKLCWNEVEVRSHNEHNASTYNNMIALSYYDIAKLCERSEEANLYYKKCVLSYLKNELQHLLWDVKPISMKAIESHFSTEQEVDERYRTCHYLNEEIPILWTTLRQQNVSNGCVKLIRTDSGTDPTSVIVSVRVQLEVFPENDYERLKTYYDSDYYEFTRFTREVETNDDDDSLFDIKKPEKRVRDSIFSRSTAELYRKNMITLKLHKQQQLHFDSPYL</sequence>
<dbReference type="Proteomes" id="UP000663828">
    <property type="component" value="Unassembled WGS sequence"/>
</dbReference>
<dbReference type="EMBL" id="CAJNOR010004881">
    <property type="protein sequence ID" value="CAF1532958.1"/>
    <property type="molecule type" value="Genomic_DNA"/>
</dbReference>
<dbReference type="SUPFAM" id="SSF56399">
    <property type="entry name" value="ADP-ribosylation"/>
    <property type="match status" value="1"/>
</dbReference>
<keyword evidence="2" id="KW-1185">Reference proteome</keyword>
<name>A0A815VP84_ADIRI</name>
<evidence type="ECO:0000313" key="1">
    <source>
        <dbReference type="EMBL" id="CAF1532958.1"/>
    </source>
</evidence>
<comment type="caution">
    <text evidence="1">The sequence shown here is derived from an EMBL/GenBank/DDBJ whole genome shotgun (WGS) entry which is preliminary data.</text>
</comment>
<dbReference type="Gene3D" id="1.25.40.10">
    <property type="entry name" value="Tetratricopeptide repeat domain"/>
    <property type="match status" value="2"/>
</dbReference>
<proteinExistence type="predicted"/>
<accession>A0A815VP84</accession>
<dbReference type="SUPFAM" id="SSF48452">
    <property type="entry name" value="TPR-like"/>
    <property type="match status" value="2"/>
</dbReference>